<evidence type="ECO:0008006" key="2">
    <source>
        <dbReference type="Google" id="ProtNLM"/>
    </source>
</evidence>
<evidence type="ECO:0000313" key="1">
    <source>
        <dbReference type="EMBL" id="GAF78449.1"/>
    </source>
</evidence>
<reference evidence="1" key="1">
    <citation type="journal article" date="2014" name="Front. Microbiol.">
        <title>High frequency of phylogenetically diverse reductive dehalogenase-homologous genes in deep subseafloor sedimentary metagenomes.</title>
        <authorList>
            <person name="Kawai M."/>
            <person name="Futagami T."/>
            <person name="Toyoda A."/>
            <person name="Takaki Y."/>
            <person name="Nishi S."/>
            <person name="Hori S."/>
            <person name="Arai W."/>
            <person name="Tsubouchi T."/>
            <person name="Morono Y."/>
            <person name="Uchiyama I."/>
            <person name="Ito T."/>
            <person name="Fujiyama A."/>
            <person name="Inagaki F."/>
            <person name="Takami H."/>
        </authorList>
    </citation>
    <scope>NUCLEOTIDE SEQUENCE</scope>
    <source>
        <strain evidence="1">Expedition CK06-06</strain>
    </source>
</reference>
<organism evidence="1">
    <name type="scientific">marine sediment metagenome</name>
    <dbReference type="NCBI Taxonomy" id="412755"/>
    <lineage>
        <taxon>unclassified sequences</taxon>
        <taxon>metagenomes</taxon>
        <taxon>ecological metagenomes</taxon>
    </lineage>
</organism>
<gene>
    <name evidence="1" type="ORF">S01H1_01218</name>
</gene>
<sequence length="59" mass="6922">IGSIHDCKGYYQEAISCYKHSVRVYGRVSDSLDYVVFDKVNRLEENEYIRSNKKSETLD</sequence>
<protein>
    <recommendedName>
        <fullName evidence="2">Tetratricopeptide repeat protein</fullName>
    </recommendedName>
</protein>
<feature type="non-terminal residue" evidence="1">
    <location>
        <position position="1"/>
    </location>
</feature>
<dbReference type="EMBL" id="BARS01000512">
    <property type="protein sequence ID" value="GAF78449.1"/>
    <property type="molecule type" value="Genomic_DNA"/>
</dbReference>
<comment type="caution">
    <text evidence="1">The sequence shown here is derived from an EMBL/GenBank/DDBJ whole genome shotgun (WGS) entry which is preliminary data.</text>
</comment>
<accession>X0SBR9</accession>
<name>X0SBR9_9ZZZZ</name>
<dbReference type="AlphaFoldDB" id="X0SBR9"/>
<proteinExistence type="predicted"/>